<evidence type="ECO:0000256" key="1">
    <source>
        <dbReference type="SAM" id="Phobius"/>
    </source>
</evidence>
<keyword evidence="1" id="KW-0472">Membrane</keyword>
<feature type="transmembrane region" description="Helical" evidence="1">
    <location>
        <begin position="259"/>
        <end position="279"/>
    </location>
</feature>
<dbReference type="RefSeq" id="WP_090406328.1">
    <property type="nucleotide sequence ID" value="NZ_FNDQ01000004.1"/>
</dbReference>
<dbReference type="InterPro" id="IPR021484">
    <property type="entry name" value="DUF3137"/>
</dbReference>
<protein>
    <recommendedName>
        <fullName evidence="4">DUF3137 domain-containing protein</fullName>
    </recommendedName>
</protein>
<dbReference type="Pfam" id="PF11335">
    <property type="entry name" value="DUF3137"/>
    <property type="match status" value="1"/>
</dbReference>
<accession>A0A1G8CPL8</accession>
<proteinExistence type="predicted"/>
<feature type="transmembrane region" description="Helical" evidence="1">
    <location>
        <begin position="64"/>
        <end position="84"/>
    </location>
</feature>
<feature type="transmembrane region" description="Helical" evidence="1">
    <location>
        <begin position="21"/>
        <end position="44"/>
    </location>
</feature>
<keyword evidence="1" id="KW-1133">Transmembrane helix</keyword>
<feature type="transmembrane region" description="Helical" evidence="1">
    <location>
        <begin position="227"/>
        <end position="247"/>
    </location>
</feature>
<sequence length="532" mass="60296">MNLSEAQKIIVAECDREKKIALRNLVVIVVVALIIAVLLVVYALDPLQSTFSKTIANLENSKNVGAYYKIIFPIIFLSLIAFPLNSLRNVMNRSKQVTTVFTRIKQGEKGEVVDIENAYLTIVPLLIVRLTLDSISYIKVRVDQKEFTLPVPPLVIPHITRALAHVDVGYYEQVIGAIYGENKQEIAIEEQGQTNLAPLHTFQAFCRQTFGQQLSTLEKGRHKANKVLYLQVVISLALVGGIIYFSTVNPDFFQDSDNLFMFIGSFFVVMTIGALVYYMGQQNNTPKQQNTRNKDTSSSLQEAKKTVFTKIIHFINPKFQYIEKGHLSLPEILQSDLLKVKQYAVYGGEQFVGYYKGIPFQSCNLTLTYRPNMRRVKEADDTVFTGNYFVARPPQKFAVPIYIHPKKGVFSTVMDNEIATYLHKSGEKVAVNNEAFLQQFTVYSKDETEVRKVLTPVFMQRLLAINKRSKGNVYVVLREHTITIASNTSNITEVGLQAQDALFTKIDQALLDKMYQEIVGQFEIIDNLQIVQ</sequence>
<dbReference type="EMBL" id="FNDQ01000004">
    <property type="protein sequence ID" value="SDH46810.1"/>
    <property type="molecule type" value="Genomic_DNA"/>
</dbReference>
<organism evidence="2 3">
    <name type="scientific">Myroides phaeus</name>
    <dbReference type="NCBI Taxonomy" id="702745"/>
    <lineage>
        <taxon>Bacteria</taxon>
        <taxon>Pseudomonadati</taxon>
        <taxon>Bacteroidota</taxon>
        <taxon>Flavobacteriia</taxon>
        <taxon>Flavobacteriales</taxon>
        <taxon>Flavobacteriaceae</taxon>
        <taxon>Myroides</taxon>
    </lineage>
</organism>
<name>A0A1G8CPL8_9FLAO</name>
<reference evidence="3" key="1">
    <citation type="submission" date="2016-10" db="EMBL/GenBank/DDBJ databases">
        <authorList>
            <person name="Varghese N."/>
            <person name="Submissions S."/>
        </authorList>
    </citation>
    <scope>NUCLEOTIDE SEQUENCE [LARGE SCALE GENOMIC DNA]</scope>
    <source>
        <strain evidence="3">DSM 23313</strain>
    </source>
</reference>
<evidence type="ECO:0008006" key="4">
    <source>
        <dbReference type="Google" id="ProtNLM"/>
    </source>
</evidence>
<keyword evidence="1" id="KW-0812">Transmembrane</keyword>
<dbReference type="STRING" id="702745.SAMN05421818_104134"/>
<gene>
    <name evidence="2" type="ORF">SAMN05421818_104134</name>
</gene>
<keyword evidence="3" id="KW-1185">Reference proteome</keyword>
<evidence type="ECO:0000313" key="3">
    <source>
        <dbReference type="Proteomes" id="UP000243588"/>
    </source>
</evidence>
<dbReference type="AlphaFoldDB" id="A0A1G8CPL8"/>
<evidence type="ECO:0000313" key="2">
    <source>
        <dbReference type="EMBL" id="SDH46810.1"/>
    </source>
</evidence>
<dbReference type="Proteomes" id="UP000243588">
    <property type="component" value="Unassembled WGS sequence"/>
</dbReference>